<evidence type="ECO:0000259" key="4">
    <source>
        <dbReference type="PROSITE" id="PS51387"/>
    </source>
</evidence>
<dbReference type="GO" id="GO:0016491">
    <property type="term" value="F:oxidoreductase activity"/>
    <property type="evidence" value="ECO:0007669"/>
    <property type="project" value="UniProtKB-KW"/>
</dbReference>
<dbReference type="InterPro" id="IPR036318">
    <property type="entry name" value="FAD-bd_PCMH-like_sf"/>
</dbReference>
<organism evidence="5 6">
    <name type="scientific">Niallia taxi</name>
    <dbReference type="NCBI Taxonomy" id="2499688"/>
    <lineage>
        <taxon>Bacteria</taxon>
        <taxon>Bacillati</taxon>
        <taxon>Bacillota</taxon>
        <taxon>Bacilli</taxon>
        <taxon>Bacillales</taxon>
        <taxon>Bacillaceae</taxon>
        <taxon>Niallia</taxon>
    </lineage>
</organism>
<dbReference type="PANTHER" id="PTHR42659:SF2">
    <property type="entry name" value="XANTHINE DEHYDROGENASE SUBUNIT C-RELATED"/>
    <property type="match status" value="1"/>
</dbReference>
<dbReference type="Proteomes" id="UP000288024">
    <property type="component" value="Unassembled WGS sequence"/>
</dbReference>
<dbReference type="PANTHER" id="PTHR42659">
    <property type="entry name" value="XANTHINE DEHYDROGENASE SUBUNIT C-RELATED"/>
    <property type="match status" value="1"/>
</dbReference>
<evidence type="ECO:0000256" key="3">
    <source>
        <dbReference type="ARBA" id="ARBA00023002"/>
    </source>
</evidence>
<evidence type="ECO:0000313" key="5">
    <source>
        <dbReference type="EMBL" id="RVT58006.1"/>
    </source>
</evidence>
<proteinExistence type="predicted"/>
<dbReference type="InterPro" id="IPR036683">
    <property type="entry name" value="CO_DH_flav_C_dom_sf"/>
</dbReference>
<keyword evidence="6" id="KW-1185">Reference proteome</keyword>
<feature type="domain" description="FAD-binding PCMH-type" evidence="4">
    <location>
        <begin position="1"/>
        <end position="171"/>
    </location>
</feature>
<protein>
    <submittedName>
        <fullName evidence="5">Xanthine dehydrogenase</fullName>
    </submittedName>
</protein>
<dbReference type="SUPFAM" id="SSF55447">
    <property type="entry name" value="CO dehydrogenase flavoprotein C-terminal domain-like"/>
    <property type="match status" value="1"/>
</dbReference>
<evidence type="ECO:0000256" key="1">
    <source>
        <dbReference type="ARBA" id="ARBA00022630"/>
    </source>
</evidence>
<dbReference type="SUPFAM" id="SSF56176">
    <property type="entry name" value="FAD-binding/transporter-associated domain-like"/>
    <property type="match status" value="1"/>
</dbReference>
<evidence type="ECO:0000256" key="2">
    <source>
        <dbReference type="ARBA" id="ARBA00022827"/>
    </source>
</evidence>
<dbReference type="InterPro" id="IPR016169">
    <property type="entry name" value="FAD-bd_PCMH_sub2"/>
</dbReference>
<reference evidence="5 6" key="1">
    <citation type="submission" date="2019-01" db="EMBL/GenBank/DDBJ databases">
        <title>Bacillus sp. M5HDSG1-1, whole genome shotgun sequence.</title>
        <authorList>
            <person name="Tuo L."/>
        </authorList>
    </citation>
    <scope>NUCLEOTIDE SEQUENCE [LARGE SCALE GENOMIC DNA]</scope>
    <source>
        <strain evidence="5 6">M5HDSG1-1</strain>
    </source>
</reference>
<keyword evidence="3" id="KW-0560">Oxidoreductase</keyword>
<dbReference type="EMBL" id="RZTZ01000014">
    <property type="protein sequence ID" value="RVT58006.1"/>
    <property type="molecule type" value="Genomic_DNA"/>
</dbReference>
<dbReference type="AlphaFoldDB" id="A0A3S2UU85"/>
<keyword evidence="2" id="KW-0274">FAD</keyword>
<comment type="caution">
    <text evidence="5">The sequence shown here is derived from an EMBL/GenBank/DDBJ whole genome shotgun (WGS) entry which is preliminary data.</text>
</comment>
<dbReference type="Pfam" id="PF03450">
    <property type="entry name" value="CO_deh_flav_C"/>
    <property type="match status" value="1"/>
</dbReference>
<dbReference type="InterPro" id="IPR005107">
    <property type="entry name" value="CO_DH_flav_C"/>
</dbReference>
<dbReference type="GO" id="GO:0071949">
    <property type="term" value="F:FAD binding"/>
    <property type="evidence" value="ECO:0007669"/>
    <property type="project" value="InterPro"/>
</dbReference>
<gene>
    <name evidence="5" type="ORF">EM808_23445</name>
</gene>
<dbReference type="InterPro" id="IPR051312">
    <property type="entry name" value="Diverse_Substr_Oxidored"/>
</dbReference>
<dbReference type="SMART" id="SM01092">
    <property type="entry name" value="CO_deh_flav_C"/>
    <property type="match status" value="1"/>
</dbReference>
<dbReference type="Pfam" id="PF00941">
    <property type="entry name" value="FAD_binding_5"/>
    <property type="match status" value="1"/>
</dbReference>
<dbReference type="Gene3D" id="3.30.465.10">
    <property type="match status" value="1"/>
</dbReference>
<dbReference type="InterPro" id="IPR016166">
    <property type="entry name" value="FAD-bd_PCMH"/>
</dbReference>
<name>A0A3S2UU85_9BACI</name>
<dbReference type="Gene3D" id="3.30.390.50">
    <property type="entry name" value="CO dehydrogenase flavoprotein, C-terminal domain"/>
    <property type="match status" value="1"/>
</dbReference>
<dbReference type="PROSITE" id="PS51387">
    <property type="entry name" value="FAD_PCMH"/>
    <property type="match status" value="1"/>
</dbReference>
<sequence length="274" mass="30955">MIYDYYKPTRLLEATELFRTKQVEGGKPLYFGGGTEIITLFRLQEISLDTAIDIKAIDAVRIHDMVEGYFAIGAAVTLTEIQTKNQFPLLTEVAKEVADRTARNKITLGGNICGNIFYREAVLPLLLSDSLIVTARGKDINMNLLTSKFNEKMLLEDGEIFVQAFIEEKYLHAPYIARKKRQQWDTGYPLITAAALKIDNHIRLAFSGLCTFPFRSKQMEAVLNETGVSDEEKLNRAIAAVPGEILDDVEGSKEYRLFVLRNLLEEILVSLERV</sequence>
<dbReference type="RefSeq" id="WP_127741374.1">
    <property type="nucleotide sequence ID" value="NZ_RZTZ01000014.1"/>
</dbReference>
<dbReference type="InterPro" id="IPR002346">
    <property type="entry name" value="Mopterin_DH_FAD-bd"/>
</dbReference>
<keyword evidence="1" id="KW-0285">Flavoprotein</keyword>
<evidence type="ECO:0000313" key="6">
    <source>
        <dbReference type="Proteomes" id="UP000288024"/>
    </source>
</evidence>
<accession>A0A3S2UU85</accession>